<organism evidence="8 9">
    <name type="scientific">Miscanthus lutarioriparius</name>
    <dbReference type="NCBI Taxonomy" id="422564"/>
    <lineage>
        <taxon>Eukaryota</taxon>
        <taxon>Viridiplantae</taxon>
        <taxon>Streptophyta</taxon>
        <taxon>Embryophyta</taxon>
        <taxon>Tracheophyta</taxon>
        <taxon>Spermatophyta</taxon>
        <taxon>Magnoliopsida</taxon>
        <taxon>Liliopsida</taxon>
        <taxon>Poales</taxon>
        <taxon>Poaceae</taxon>
        <taxon>PACMAD clade</taxon>
        <taxon>Panicoideae</taxon>
        <taxon>Andropogonodae</taxon>
        <taxon>Andropogoneae</taxon>
        <taxon>Saccharinae</taxon>
        <taxon>Miscanthus</taxon>
    </lineage>
</organism>
<evidence type="ECO:0000256" key="7">
    <source>
        <dbReference type="SAM" id="SignalP"/>
    </source>
</evidence>
<dbReference type="PANTHER" id="PTHR47955:SF8">
    <property type="entry name" value="CYTOCHROME P450 71D11-LIKE"/>
    <property type="match status" value="1"/>
</dbReference>
<dbReference type="GO" id="GO:0020037">
    <property type="term" value="F:heme binding"/>
    <property type="evidence" value="ECO:0007669"/>
    <property type="project" value="InterPro"/>
</dbReference>
<dbReference type="InterPro" id="IPR002403">
    <property type="entry name" value="Cyt_P450_E_grp-IV"/>
</dbReference>
<feature type="binding site" description="axial binding residue" evidence="6">
    <location>
        <position position="243"/>
    </location>
    <ligand>
        <name>heme</name>
        <dbReference type="ChEBI" id="CHEBI:30413"/>
    </ligand>
    <ligandPart>
        <name>Fe</name>
        <dbReference type="ChEBI" id="CHEBI:18248"/>
    </ligandPart>
</feature>
<name>A0A811QBD3_9POAL</name>
<accession>A0A811QBD3</accession>
<dbReference type="GO" id="GO:0004497">
    <property type="term" value="F:monooxygenase activity"/>
    <property type="evidence" value="ECO:0007669"/>
    <property type="project" value="InterPro"/>
</dbReference>
<keyword evidence="2 6" id="KW-0349">Heme</keyword>
<evidence type="ECO:0000256" key="6">
    <source>
        <dbReference type="PIRSR" id="PIRSR602403-1"/>
    </source>
</evidence>
<feature type="chain" id="PRO_5032927702" description="Cytochrome P450" evidence="7">
    <location>
        <begin position="23"/>
        <end position="308"/>
    </location>
</feature>
<dbReference type="PANTHER" id="PTHR47955">
    <property type="entry name" value="CYTOCHROME P450 FAMILY 71 PROTEIN"/>
    <property type="match status" value="1"/>
</dbReference>
<dbReference type="InterPro" id="IPR036396">
    <property type="entry name" value="Cyt_P450_sf"/>
</dbReference>
<evidence type="ECO:0000256" key="3">
    <source>
        <dbReference type="ARBA" id="ARBA00022723"/>
    </source>
</evidence>
<keyword evidence="3 6" id="KW-0479">Metal-binding</keyword>
<comment type="caution">
    <text evidence="8">The sequence shown here is derived from an EMBL/GenBank/DDBJ whole genome shotgun (WGS) entry which is preliminary data.</text>
</comment>
<dbReference type="EMBL" id="CAJGYO010000009">
    <property type="protein sequence ID" value="CAD6252906.1"/>
    <property type="molecule type" value="Genomic_DNA"/>
</dbReference>
<feature type="signal peptide" evidence="7">
    <location>
        <begin position="1"/>
        <end position="22"/>
    </location>
</feature>
<evidence type="ECO:0000256" key="4">
    <source>
        <dbReference type="ARBA" id="ARBA00023002"/>
    </source>
</evidence>
<evidence type="ECO:0008006" key="10">
    <source>
        <dbReference type="Google" id="ProtNLM"/>
    </source>
</evidence>
<keyword evidence="4" id="KW-0560">Oxidoreductase</keyword>
<reference evidence="8" key="1">
    <citation type="submission" date="2020-10" db="EMBL/GenBank/DDBJ databases">
        <authorList>
            <person name="Han B."/>
            <person name="Lu T."/>
            <person name="Zhao Q."/>
            <person name="Huang X."/>
            <person name="Zhao Y."/>
        </authorList>
    </citation>
    <scope>NUCLEOTIDE SEQUENCE</scope>
</reference>
<gene>
    <name evidence="8" type="ORF">NCGR_LOCUS36552</name>
</gene>
<dbReference type="Gene3D" id="1.10.630.10">
    <property type="entry name" value="Cytochrome P450"/>
    <property type="match status" value="2"/>
</dbReference>
<dbReference type="Proteomes" id="UP000604825">
    <property type="component" value="Unassembled WGS sequence"/>
</dbReference>
<evidence type="ECO:0000256" key="2">
    <source>
        <dbReference type="ARBA" id="ARBA00022617"/>
    </source>
</evidence>
<evidence type="ECO:0000256" key="5">
    <source>
        <dbReference type="ARBA" id="ARBA00023004"/>
    </source>
</evidence>
<dbReference type="Pfam" id="PF00067">
    <property type="entry name" value="p450"/>
    <property type="match status" value="2"/>
</dbReference>
<keyword evidence="7" id="KW-0732">Signal</keyword>
<dbReference type="SUPFAM" id="SSF48264">
    <property type="entry name" value="Cytochrome P450"/>
    <property type="match status" value="1"/>
</dbReference>
<dbReference type="AlphaFoldDB" id="A0A811QBD3"/>
<keyword evidence="9" id="KW-1185">Reference proteome</keyword>
<evidence type="ECO:0000256" key="1">
    <source>
        <dbReference type="ARBA" id="ARBA00010617"/>
    </source>
</evidence>
<dbReference type="OrthoDB" id="3945418at2759"/>
<dbReference type="GO" id="GO:0005506">
    <property type="term" value="F:iron ion binding"/>
    <property type="evidence" value="ECO:0007669"/>
    <property type="project" value="InterPro"/>
</dbReference>
<evidence type="ECO:0000313" key="9">
    <source>
        <dbReference type="Proteomes" id="UP000604825"/>
    </source>
</evidence>
<comment type="similarity">
    <text evidence="1">Belongs to the cytochrome P450 family.</text>
</comment>
<dbReference type="InterPro" id="IPR001128">
    <property type="entry name" value="Cyt_P450"/>
</dbReference>
<dbReference type="PRINTS" id="PR00465">
    <property type="entry name" value="EP450IV"/>
</dbReference>
<sequence>MEICRLALVFLFLSSLLILVSSFRHSSRANTKKRWPPGPWAIPFVGSIHHMVTSQPQAALRDLAEKHGPVMYLRLGQIDTVVVSSPAAAQQVLQSNDVNFASRQALIAAEIIGYGTLDFAFSPYGDYWRALHKLCVLQLLSKHKHKSHIDRLHYTRMVIMETLRLHPILPLLVPHLCRKTCDIGGYEVSKGSMVGINAWATARNPKYWDNPEEFRPTRFENTTCDYKGSEFHYLPFGSGRRMCPVLSFGVAVLELIVARLLYYFDWSLPGKMLPEELDMDITVGATAKRRNQLHLVATPYDVPIPFEN</sequence>
<comment type="cofactor">
    <cofactor evidence="6">
        <name>heme</name>
        <dbReference type="ChEBI" id="CHEBI:30413"/>
    </cofactor>
</comment>
<keyword evidence="5 6" id="KW-0408">Iron</keyword>
<protein>
    <recommendedName>
        <fullName evidence="10">Cytochrome P450</fullName>
    </recommendedName>
</protein>
<proteinExistence type="inferred from homology"/>
<dbReference type="GO" id="GO:0016705">
    <property type="term" value="F:oxidoreductase activity, acting on paired donors, with incorporation or reduction of molecular oxygen"/>
    <property type="evidence" value="ECO:0007669"/>
    <property type="project" value="InterPro"/>
</dbReference>
<evidence type="ECO:0000313" key="8">
    <source>
        <dbReference type="EMBL" id="CAD6252906.1"/>
    </source>
</evidence>